<keyword evidence="3 8" id="KW-0479">Metal-binding</keyword>
<keyword evidence="4 8" id="KW-0547">Nucleotide-binding</keyword>
<feature type="binding site" evidence="9">
    <location>
        <position position="194"/>
    </location>
    <ligand>
        <name>ATP</name>
        <dbReference type="ChEBI" id="CHEBI:30616"/>
    </ligand>
</feature>
<evidence type="ECO:0000259" key="11">
    <source>
        <dbReference type="Pfam" id="PF05770"/>
    </source>
</evidence>
<dbReference type="InterPro" id="IPR041429">
    <property type="entry name" value="ITPK1_N"/>
</dbReference>
<dbReference type="PANTHER" id="PTHR14217:SF1">
    <property type="entry name" value="INOSITOL-TETRAKISPHOSPHATE 1-KINASE"/>
    <property type="match status" value="1"/>
</dbReference>
<comment type="catalytic activity">
    <reaction evidence="8">
        <text>1D-myo-inositol 3,4,5,6-tetrakisphosphate + ATP = 1D-myo-inositol 1,3,4,5,6-pentakisphosphate + ADP + H(+)</text>
        <dbReference type="Rhea" id="RHEA:12452"/>
        <dbReference type="ChEBI" id="CHEBI:15378"/>
        <dbReference type="ChEBI" id="CHEBI:30616"/>
        <dbReference type="ChEBI" id="CHEBI:57539"/>
        <dbReference type="ChEBI" id="CHEBI:57733"/>
        <dbReference type="ChEBI" id="CHEBI:456216"/>
        <dbReference type="EC" id="2.7.1.134"/>
    </reaction>
</comment>
<feature type="binding site" evidence="9">
    <location>
        <position position="209"/>
    </location>
    <ligand>
        <name>ATP</name>
        <dbReference type="ChEBI" id="CHEBI:30616"/>
    </ligand>
</feature>
<feature type="domain" description="Inositol 1,3,4-trisphosphate 5/6-kinase ATP-grasp" evidence="11">
    <location>
        <begin position="119"/>
        <end position="313"/>
    </location>
</feature>
<dbReference type="Gene3D" id="3.40.50.11370">
    <property type="match status" value="1"/>
</dbReference>
<dbReference type="GO" id="GO:0047325">
    <property type="term" value="F:inositol-3,4,5,6-tetrakisphosphate 1-kinase activity"/>
    <property type="evidence" value="ECO:0007669"/>
    <property type="project" value="UniProtKB-EC"/>
</dbReference>
<evidence type="ECO:0000313" key="14">
    <source>
        <dbReference type="Proteomes" id="UP000198287"/>
    </source>
</evidence>
<reference evidence="13 14" key="1">
    <citation type="submission" date="2015-12" db="EMBL/GenBank/DDBJ databases">
        <title>The genome of Folsomia candida.</title>
        <authorList>
            <person name="Faddeeva A."/>
            <person name="Derks M.F."/>
            <person name="Anvar Y."/>
            <person name="Smit S."/>
            <person name="Van Straalen N."/>
            <person name="Roelofs D."/>
        </authorList>
    </citation>
    <scope>NUCLEOTIDE SEQUENCE [LARGE SCALE GENOMIC DNA]</scope>
    <source>
        <strain evidence="13 14">VU population</strain>
        <tissue evidence="13">Whole body</tissue>
    </source>
</reference>
<dbReference type="EMBL" id="LNIX01000002">
    <property type="protein sequence ID" value="OXA60542.1"/>
    <property type="molecule type" value="Genomic_DNA"/>
</dbReference>
<comment type="similarity">
    <text evidence="1 8">Belongs to the ITPK1 family.</text>
</comment>
<organism evidence="13 14">
    <name type="scientific">Folsomia candida</name>
    <name type="common">Springtail</name>
    <dbReference type="NCBI Taxonomy" id="158441"/>
    <lineage>
        <taxon>Eukaryota</taxon>
        <taxon>Metazoa</taxon>
        <taxon>Ecdysozoa</taxon>
        <taxon>Arthropoda</taxon>
        <taxon>Hexapoda</taxon>
        <taxon>Collembola</taxon>
        <taxon>Entomobryomorpha</taxon>
        <taxon>Isotomoidea</taxon>
        <taxon>Isotomidae</taxon>
        <taxon>Proisotominae</taxon>
        <taxon>Folsomia</taxon>
    </lineage>
</organism>
<feature type="domain" description="Inositol-tetrakisphosphate 1-kinase N-terminal" evidence="12">
    <location>
        <begin position="6"/>
        <end position="94"/>
    </location>
</feature>
<dbReference type="Gene3D" id="3.30.470.20">
    <property type="entry name" value="ATP-grasp fold, B domain"/>
    <property type="match status" value="1"/>
</dbReference>
<evidence type="ECO:0000256" key="4">
    <source>
        <dbReference type="ARBA" id="ARBA00022741"/>
    </source>
</evidence>
<name>A0A226ESF8_FOLCA</name>
<feature type="binding site" evidence="9">
    <location>
        <position position="55"/>
    </location>
    <ligand>
        <name>1D-myo-inositol 1,3,4-trisphosphate</name>
        <dbReference type="ChEBI" id="CHEBI:58414"/>
    </ligand>
</feature>
<feature type="binding site" evidence="9">
    <location>
        <position position="297"/>
    </location>
    <ligand>
        <name>1D-myo-inositol 1,3,4-trisphosphate</name>
        <dbReference type="ChEBI" id="CHEBI:58414"/>
    </ligand>
</feature>
<proteinExistence type="inferred from homology"/>
<dbReference type="PANTHER" id="PTHR14217">
    <property type="entry name" value="INOSITOL-TETRAKISPHOSPHATE 1-KINASE"/>
    <property type="match status" value="1"/>
</dbReference>
<dbReference type="Pfam" id="PF05770">
    <property type="entry name" value="Ins134_P3_kin"/>
    <property type="match status" value="1"/>
</dbReference>
<dbReference type="GO" id="GO:0052726">
    <property type="term" value="F:inositol-1,3,4-trisphosphate 5-kinase activity"/>
    <property type="evidence" value="ECO:0007669"/>
    <property type="project" value="InterPro"/>
</dbReference>
<feature type="binding site" evidence="9">
    <location>
        <position position="152"/>
    </location>
    <ligand>
        <name>ATP</name>
        <dbReference type="ChEBI" id="CHEBI:30616"/>
    </ligand>
</feature>
<keyword evidence="2 8" id="KW-0808">Transferase</keyword>
<evidence type="ECO:0000256" key="1">
    <source>
        <dbReference type="ARBA" id="ARBA00009601"/>
    </source>
</evidence>
<dbReference type="EC" id="2.7.1.134" evidence="8"/>
<evidence type="ECO:0000256" key="2">
    <source>
        <dbReference type="ARBA" id="ARBA00022679"/>
    </source>
</evidence>
<feature type="binding site" evidence="10">
    <location>
        <position position="277"/>
    </location>
    <ligand>
        <name>Mg(2+)</name>
        <dbReference type="ChEBI" id="CHEBI:18420"/>
        <label>1</label>
    </ligand>
</feature>
<evidence type="ECO:0000313" key="13">
    <source>
        <dbReference type="EMBL" id="OXA60542.1"/>
    </source>
</evidence>
<feature type="binding site" evidence="9">
    <location>
        <position position="162"/>
    </location>
    <ligand>
        <name>1D-myo-inositol 1,3,4-trisphosphate</name>
        <dbReference type="ChEBI" id="CHEBI:58414"/>
    </ligand>
</feature>
<feature type="binding site" evidence="9">
    <location>
        <begin position="183"/>
        <end position="194"/>
    </location>
    <ligand>
        <name>ATP</name>
        <dbReference type="ChEBI" id="CHEBI:30616"/>
    </ligand>
</feature>
<accession>A0A226ESF8</accession>
<feature type="binding site" evidence="10">
    <location>
        <position position="293"/>
    </location>
    <ligand>
        <name>Mg(2+)</name>
        <dbReference type="ChEBI" id="CHEBI:18420"/>
        <label>2</label>
    </ligand>
</feature>
<feature type="binding site" evidence="10">
    <location>
        <position position="291"/>
    </location>
    <ligand>
        <name>Mg(2+)</name>
        <dbReference type="ChEBI" id="CHEBI:18420"/>
        <label>2</label>
    </ligand>
</feature>
<comment type="caution">
    <text evidence="13">The sequence shown here is derived from an EMBL/GenBank/DDBJ whole genome shotgun (WGS) entry which is preliminary data.</text>
</comment>
<dbReference type="GO" id="GO:0005737">
    <property type="term" value="C:cytoplasm"/>
    <property type="evidence" value="ECO:0007669"/>
    <property type="project" value="TreeGrafter"/>
</dbReference>
<gene>
    <name evidence="13" type="ORF">Fcan01_06206</name>
</gene>
<evidence type="ECO:0000256" key="9">
    <source>
        <dbReference type="PIRSR" id="PIRSR038186-1"/>
    </source>
</evidence>
<dbReference type="OrthoDB" id="25308at2759"/>
<dbReference type="OMA" id="QHLYNRQ"/>
<dbReference type="GO" id="GO:0032957">
    <property type="term" value="P:inositol trisphosphate metabolic process"/>
    <property type="evidence" value="ECO:0007669"/>
    <property type="project" value="InterPro"/>
</dbReference>
<dbReference type="GO" id="GO:0000287">
    <property type="term" value="F:magnesium ion binding"/>
    <property type="evidence" value="ECO:0007669"/>
    <property type="project" value="InterPro"/>
</dbReference>
<dbReference type="InterPro" id="IPR008656">
    <property type="entry name" value="Inositol_tetrakis-P_1-kinase"/>
</dbReference>
<evidence type="ECO:0000256" key="6">
    <source>
        <dbReference type="ARBA" id="ARBA00022840"/>
    </source>
</evidence>
<feature type="binding site" evidence="10">
    <location>
        <position position="291"/>
    </location>
    <ligand>
        <name>Mg(2+)</name>
        <dbReference type="ChEBI" id="CHEBI:18420"/>
        <label>1</label>
    </ligand>
</feature>
<evidence type="ECO:0000256" key="10">
    <source>
        <dbReference type="PIRSR" id="PIRSR038186-2"/>
    </source>
</evidence>
<evidence type="ECO:0000256" key="7">
    <source>
        <dbReference type="ARBA" id="ARBA00022842"/>
    </source>
</evidence>
<protein>
    <recommendedName>
        <fullName evidence="8">Inositol-tetrakisphosphate 1-kinase</fullName>
        <ecNumber evidence="8">2.7.1.134</ecNumber>
    </recommendedName>
</protein>
<dbReference type="Gene3D" id="3.30.1490.220">
    <property type="match status" value="1"/>
</dbReference>
<keyword evidence="6 8" id="KW-0067">ATP-binding</keyword>
<evidence type="ECO:0000256" key="5">
    <source>
        <dbReference type="ARBA" id="ARBA00022777"/>
    </source>
</evidence>
<dbReference type="Proteomes" id="UP000198287">
    <property type="component" value="Unassembled WGS sequence"/>
</dbReference>
<keyword evidence="7 8" id="KW-0460">Magnesium</keyword>
<dbReference type="SUPFAM" id="SSF56059">
    <property type="entry name" value="Glutathione synthetase ATP-binding domain-like"/>
    <property type="match status" value="1"/>
</dbReference>
<evidence type="ECO:0000256" key="8">
    <source>
        <dbReference type="PIRNR" id="PIRNR038186"/>
    </source>
</evidence>
<dbReference type="STRING" id="158441.A0A226ESF8"/>
<keyword evidence="14" id="KW-1185">Reference proteome</keyword>
<feature type="binding site" evidence="9">
    <location>
        <position position="14"/>
    </location>
    <ligand>
        <name>1D-myo-inositol 1,3,4-trisphosphate</name>
        <dbReference type="ChEBI" id="CHEBI:58414"/>
    </ligand>
</feature>
<dbReference type="GO" id="GO:0052725">
    <property type="term" value="F:inositol-1,3,4-trisphosphate 6-kinase activity"/>
    <property type="evidence" value="ECO:0007669"/>
    <property type="project" value="InterPro"/>
</dbReference>
<keyword evidence="5 8" id="KW-0418">Kinase</keyword>
<dbReference type="InterPro" id="IPR040464">
    <property type="entry name" value="InsP(3)kin_ATP-grasp"/>
</dbReference>
<feature type="binding site" evidence="9">
    <location>
        <position position="102"/>
    </location>
    <ligand>
        <name>ATP</name>
        <dbReference type="ChEBI" id="CHEBI:30616"/>
    </ligand>
</feature>
<dbReference type="AlphaFoldDB" id="A0A226ESF8"/>
<comment type="function">
    <text evidence="8">Kinase that can phosphorylate various inositol polyphosphate such as Ins(3,4,5,6)P4 or Ins(1,3,4)P3.</text>
</comment>
<dbReference type="GO" id="GO:0005524">
    <property type="term" value="F:ATP binding"/>
    <property type="evidence" value="ECO:0007669"/>
    <property type="project" value="UniProtKB-KW"/>
</dbReference>
<evidence type="ECO:0000259" key="12">
    <source>
        <dbReference type="Pfam" id="PF17927"/>
    </source>
</evidence>
<feature type="binding site" evidence="9">
    <location>
        <position position="293"/>
    </location>
    <ligand>
        <name>1D-myo-inositol 1,3,4-trisphosphate</name>
        <dbReference type="ChEBI" id="CHEBI:58414"/>
    </ligand>
</feature>
<dbReference type="PIRSF" id="PIRSF038186">
    <property type="entry name" value="ITPK"/>
    <property type="match status" value="1"/>
</dbReference>
<evidence type="ECO:0000256" key="3">
    <source>
        <dbReference type="ARBA" id="ARBA00022723"/>
    </source>
</evidence>
<dbReference type="Pfam" id="PF17927">
    <property type="entry name" value="Ins134_P3_kin_N"/>
    <property type="match status" value="1"/>
</dbReference>
<comment type="subunit">
    <text evidence="8">Monomer.</text>
</comment>
<sequence length="324" mass="36488">MTSKRLGYWLSLKKSRKLSLPDIEASLRSRDVEPVKIDLEKPLADQGPFDCILHKLTDYIAQAESGDQEAEFIISNVQEYSKQHPAMLVIDSIDCLRLLINRFKTYGMIDSATEFMQGTTFVPKFVALVSNDFNTNLKLLHDAGVTFPAVCKPVVAHGENAHQMTLIFNEKGLHEIAFPCVVQSFINHNAVLYKLFTLGEKYFLIERPSIKNFHKCEEHAPIHFDGNEVSKANSINILTVQENSVEDRSIPKPHHEVLQLIVREIGKAMGLRLFGVDVVVDAVSGRYAIVDVNAFPGYDGVTDFSELLADYIKQELDNQFCQTS</sequence>
<comment type="cofactor">
    <cofactor evidence="8 10">
        <name>Mg(2+)</name>
        <dbReference type="ChEBI" id="CHEBI:18420"/>
    </cofactor>
    <text evidence="8 10">Binds 2 magnesium ions per subunit.</text>
</comment>